<dbReference type="OrthoDB" id="1415892at2759"/>
<dbReference type="EMBL" id="DF973513">
    <property type="protein sequence ID" value="GAU32962.1"/>
    <property type="molecule type" value="Genomic_DNA"/>
</dbReference>
<keyword evidence="4" id="KW-1185">Reference proteome</keyword>
<feature type="transmembrane region" description="Helical" evidence="1">
    <location>
        <begin position="49"/>
        <end position="71"/>
    </location>
</feature>
<dbReference type="AlphaFoldDB" id="A0A2Z6N831"/>
<keyword evidence="1" id="KW-1133">Transmembrane helix</keyword>
<reference evidence="4" key="1">
    <citation type="journal article" date="2017" name="Front. Plant Sci.">
        <title>Climate Clever Clovers: New Paradigm to Reduce the Environmental Footprint of Ruminants by Breeding Low Methanogenic Forages Utilizing Haplotype Variation.</title>
        <authorList>
            <person name="Kaur P."/>
            <person name="Appels R."/>
            <person name="Bayer P.E."/>
            <person name="Keeble-Gagnere G."/>
            <person name="Wang J."/>
            <person name="Hirakawa H."/>
            <person name="Shirasawa K."/>
            <person name="Vercoe P."/>
            <person name="Stefanova K."/>
            <person name="Durmic Z."/>
            <person name="Nichols P."/>
            <person name="Revell C."/>
            <person name="Isobe S.N."/>
            <person name="Edwards D."/>
            <person name="Erskine W."/>
        </authorList>
    </citation>
    <scope>NUCLEOTIDE SEQUENCE [LARGE SCALE GENOMIC DNA]</scope>
    <source>
        <strain evidence="4">cv. Daliak</strain>
    </source>
</reference>
<dbReference type="Pfam" id="PF13968">
    <property type="entry name" value="DUF4220"/>
    <property type="match status" value="1"/>
</dbReference>
<feature type="transmembrane region" description="Helical" evidence="1">
    <location>
        <begin position="20"/>
        <end position="37"/>
    </location>
</feature>
<name>A0A2Z6N831_TRISU</name>
<dbReference type="Proteomes" id="UP000242715">
    <property type="component" value="Unassembled WGS sequence"/>
</dbReference>
<gene>
    <name evidence="3" type="ORF">TSUD_358290</name>
</gene>
<organism evidence="3 4">
    <name type="scientific">Trifolium subterraneum</name>
    <name type="common">Subterranean clover</name>
    <dbReference type="NCBI Taxonomy" id="3900"/>
    <lineage>
        <taxon>Eukaryota</taxon>
        <taxon>Viridiplantae</taxon>
        <taxon>Streptophyta</taxon>
        <taxon>Embryophyta</taxon>
        <taxon>Tracheophyta</taxon>
        <taxon>Spermatophyta</taxon>
        <taxon>Magnoliopsida</taxon>
        <taxon>eudicotyledons</taxon>
        <taxon>Gunneridae</taxon>
        <taxon>Pentapetalae</taxon>
        <taxon>rosids</taxon>
        <taxon>fabids</taxon>
        <taxon>Fabales</taxon>
        <taxon>Fabaceae</taxon>
        <taxon>Papilionoideae</taxon>
        <taxon>50 kb inversion clade</taxon>
        <taxon>NPAAA clade</taxon>
        <taxon>Hologalegina</taxon>
        <taxon>IRL clade</taxon>
        <taxon>Trifolieae</taxon>
        <taxon>Trifolium</taxon>
    </lineage>
</organism>
<protein>
    <recommendedName>
        <fullName evidence="2">DUF4220 domain-containing protein</fullName>
    </recommendedName>
</protein>
<feature type="domain" description="DUF4220" evidence="2">
    <location>
        <begin position="52"/>
        <end position="105"/>
    </location>
</feature>
<accession>A0A2Z6N831</accession>
<keyword evidence="1" id="KW-0472">Membrane</keyword>
<evidence type="ECO:0000313" key="4">
    <source>
        <dbReference type="Proteomes" id="UP000242715"/>
    </source>
</evidence>
<sequence>MIQIFPESFQIFLDNWELRLMVVLSLSIQGVLILFGNKRKFFTNIFLRIILWSSYLLADWVATTSLGVLLIQERRNKDKSVEPKDVIVALWGPLLLIHLGRQCTLE</sequence>
<keyword evidence="1" id="KW-0812">Transmembrane</keyword>
<evidence type="ECO:0000259" key="2">
    <source>
        <dbReference type="Pfam" id="PF13968"/>
    </source>
</evidence>
<proteinExistence type="predicted"/>
<dbReference type="InterPro" id="IPR025315">
    <property type="entry name" value="DUF4220"/>
</dbReference>
<dbReference type="PANTHER" id="PTHR31325">
    <property type="entry name" value="OS01G0798800 PROTEIN-RELATED"/>
    <property type="match status" value="1"/>
</dbReference>
<evidence type="ECO:0000313" key="3">
    <source>
        <dbReference type="EMBL" id="GAU32962.1"/>
    </source>
</evidence>
<evidence type="ECO:0000256" key="1">
    <source>
        <dbReference type="SAM" id="Phobius"/>
    </source>
</evidence>